<reference evidence="2" key="2">
    <citation type="submission" date="2015-06" db="UniProtKB">
        <authorList>
            <consortium name="EnsemblProtists"/>
        </authorList>
    </citation>
    <scope>IDENTIFICATION</scope>
    <source>
        <strain evidence="2">Emoy2</strain>
    </source>
</reference>
<evidence type="ECO:0000256" key="1">
    <source>
        <dbReference type="SAM" id="MobiDB-lite"/>
    </source>
</evidence>
<accession>M4BAZ0</accession>
<proteinExistence type="predicted"/>
<feature type="region of interest" description="Disordered" evidence="1">
    <location>
        <begin position="1"/>
        <end position="202"/>
    </location>
</feature>
<dbReference type="EnsemblProtists" id="HpaT803451">
    <property type="protein sequence ID" value="HpaP803451"/>
    <property type="gene ID" value="HpaG803451"/>
</dbReference>
<reference evidence="3" key="1">
    <citation type="journal article" date="2010" name="Science">
        <title>Signatures of adaptation to obligate biotrophy in the Hyaloperonospora arabidopsidis genome.</title>
        <authorList>
            <person name="Baxter L."/>
            <person name="Tripathy S."/>
            <person name="Ishaque N."/>
            <person name="Boot N."/>
            <person name="Cabral A."/>
            <person name="Kemen E."/>
            <person name="Thines M."/>
            <person name="Ah-Fong A."/>
            <person name="Anderson R."/>
            <person name="Badejoko W."/>
            <person name="Bittner-Eddy P."/>
            <person name="Boore J.L."/>
            <person name="Chibucos M.C."/>
            <person name="Coates M."/>
            <person name="Dehal P."/>
            <person name="Delehaunty K."/>
            <person name="Dong S."/>
            <person name="Downton P."/>
            <person name="Dumas B."/>
            <person name="Fabro G."/>
            <person name="Fronick C."/>
            <person name="Fuerstenberg S.I."/>
            <person name="Fulton L."/>
            <person name="Gaulin E."/>
            <person name="Govers F."/>
            <person name="Hughes L."/>
            <person name="Humphray S."/>
            <person name="Jiang R.H."/>
            <person name="Judelson H."/>
            <person name="Kamoun S."/>
            <person name="Kyung K."/>
            <person name="Meijer H."/>
            <person name="Minx P."/>
            <person name="Morris P."/>
            <person name="Nelson J."/>
            <person name="Phuntumart V."/>
            <person name="Qutob D."/>
            <person name="Rehmany A."/>
            <person name="Rougon-Cardoso A."/>
            <person name="Ryden P."/>
            <person name="Torto-Alalibo T."/>
            <person name="Studholme D."/>
            <person name="Wang Y."/>
            <person name="Win J."/>
            <person name="Wood J."/>
            <person name="Clifton S.W."/>
            <person name="Rogers J."/>
            <person name="Van den Ackerveken G."/>
            <person name="Jones J.D."/>
            <person name="McDowell J.M."/>
            <person name="Beynon J."/>
            <person name="Tyler B.M."/>
        </authorList>
    </citation>
    <scope>NUCLEOTIDE SEQUENCE [LARGE SCALE GENOMIC DNA]</scope>
    <source>
        <strain evidence="3">Emoy2</strain>
    </source>
</reference>
<dbReference type="VEuPathDB" id="FungiDB:HpaG803451"/>
<dbReference type="HOGENOM" id="CLU_1356950_0_0_1"/>
<feature type="compositionally biased region" description="Basic and acidic residues" evidence="1">
    <location>
        <begin position="165"/>
        <end position="181"/>
    </location>
</feature>
<evidence type="ECO:0000313" key="2">
    <source>
        <dbReference type="EnsemblProtists" id="HpaP803451"/>
    </source>
</evidence>
<feature type="compositionally biased region" description="Low complexity" evidence="1">
    <location>
        <begin position="16"/>
        <end position="29"/>
    </location>
</feature>
<evidence type="ECO:0000313" key="3">
    <source>
        <dbReference type="Proteomes" id="UP000011713"/>
    </source>
</evidence>
<protein>
    <recommendedName>
        <fullName evidence="4">RxLR effector candidate protein</fullName>
    </recommendedName>
</protein>
<evidence type="ECO:0008006" key="4">
    <source>
        <dbReference type="Google" id="ProtNLM"/>
    </source>
</evidence>
<name>M4BAZ0_HYAAE</name>
<feature type="compositionally biased region" description="Basic and acidic residues" evidence="1">
    <location>
        <begin position="52"/>
        <end position="70"/>
    </location>
</feature>
<sequence>MRLLSAATGETGSPEAADVSSSAAAGARGDAPRDIGDYELELIYSGDSDGETDSKEAKANDESELTKPEPTESAFRSALSLADRRDIFGSSDESDPLSPRRSRSAESEKGHGFGHRNDLDGDAIMHQTNLKSLYKRAGRSFPDGPSSASDAPCHTARQGPNHQPAVEREASRYLPRVDTRATGRSNTSDVPSHPVGQQALHE</sequence>
<feature type="compositionally biased region" description="Basic and acidic residues" evidence="1">
    <location>
        <begin position="103"/>
        <end position="119"/>
    </location>
</feature>
<dbReference type="EMBL" id="JH598083">
    <property type="status" value="NOT_ANNOTATED_CDS"/>
    <property type="molecule type" value="Genomic_DNA"/>
</dbReference>
<organism evidence="2 3">
    <name type="scientific">Hyaloperonospora arabidopsidis (strain Emoy2)</name>
    <name type="common">Downy mildew agent</name>
    <name type="synonym">Peronospora arabidopsidis</name>
    <dbReference type="NCBI Taxonomy" id="559515"/>
    <lineage>
        <taxon>Eukaryota</taxon>
        <taxon>Sar</taxon>
        <taxon>Stramenopiles</taxon>
        <taxon>Oomycota</taxon>
        <taxon>Peronosporomycetes</taxon>
        <taxon>Peronosporales</taxon>
        <taxon>Peronosporaceae</taxon>
        <taxon>Hyaloperonospora</taxon>
    </lineage>
</organism>
<dbReference type="AlphaFoldDB" id="M4BAZ0"/>
<dbReference type="InParanoid" id="M4BAZ0"/>
<keyword evidence="3" id="KW-1185">Reference proteome</keyword>
<dbReference type="Proteomes" id="UP000011713">
    <property type="component" value="Unassembled WGS sequence"/>
</dbReference>